<dbReference type="AlphaFoldDB" id="A0A7S4QQV5"/>
<name>A0A7S4QQV5_9STRA</name>
<evidence type="ECO:0000256" key="1">
    <source>
        <dbReference type="SAM" id="MobiDB-lite"/>
    </source>
</evidence>
<accession>A0A7S4QQV5</accession>
<gene>
    <name evidence="2" type="ORF">DBRI00130_LOCUS5484</name>
</gene>
<proteinExistence type="predicted"/>
<feature type="region of interest" description="Disordered" evidence="1">
    <location>
        <begin position="41"/>
        <end position="60"/>
    </location>
</feature>
<organism evidence="2">
    <name type="scientific">Ditylum brightwellii</name>
    <dbReference type="NCBI Taxonomy" id="49249"/>
    <lineage>
        <taxon>Eukaryota</taxon>
        <taxon>Sar</taxon>
        <taxon>Stramenopiles</taxon>
        <taxon>Ochrophyta</taxon>
        <taxon>Bacillariophyta</taxon>
        <taxon>Mediophyceae</taxon>
        <taxon>Lithodesmiophycidae</taxon>
        <taxon>Lithodesmiales</taxon>
        <taxon>Lithodesmiaceae</taxon>
        <taxon>Ditylum</taxon>
    </lineage>
</organism>
<protein>
    <submittedName>
        <fullName evidence="2">Uncharacterized protein</fullName>
    </submittedName>
</protein>
<reference evidence="2" key="1">
    <citation type="submission" date="2021-01" db="EMBL/GenBank/DDBJ databases">
        <authorList>
            <person name="Corre E."/>
            <person name="Pelletier E."/>
            <person name="Niang G."/>
            <person name="Scheremetjew M."/>
            <person name="Finn R."/>
            <person name="Kale V."/>
            <person name="Holt S."/>
            <person name="Cochrane G."/>
            <person name="Meng A."/>
            <person name="Brown T."/>
            <person name="Cohen L."/>
        </authorList>
    </citation>
    <scope>NUCLEOTIDE SEQUENCE</scope>
    <source>
        <strain evidence="2">GSO104</strain>
    </source>
</reference>
<evidence type="ECO:0000313" key="2">
    <source>
        <dbReference type="EMBL" id="CAE4589143.1"/>
    </source>
</evidence>
<dbReference type="EMBL" id="HBNS01006780">
    <property type="protein sequence ID" value="CAE4589143.1"/>
    <property type="molecule type" value="Transcribed_RNA"/>
</dbReference>
<sequence length="142" mass="15258">MTTSSSSTPFSFCSCILLVFTTVITTSTFHVNSFPIVVPSRKSPSVPHLPTLSPEKSSGRKITTTSLHVIPELGAADFVVAVASAAAGAASQIPRIRELEKQRKELESELENAYTALSSVGTFCNLSFRMSSDGFFSKDDCF</sequence>